<dbReference type="Proteomes" id="UP000735302">
    <property type="component" value="Unassembled WGS sequence"/>
</dbReference>
<name>A0AAV3YMV6_9GAST</name>
<dbReference type="PANTHER" id="PTHR16023">
    <property type="entry name" value="TAX1 BINDING PROTEIN-RELATED"/>
    <property type="match status" value="1"/>
</dbReference>
<comment type="subcellular location">
    <subcellularLocation>
        <location evidence="1">Endomembrane system</location>
    </subcellularLocation>
</comment>
<evidence type="ECO:0000256" key="3">
    <source>
        <dbReference type="ARBA" id="ARBA00023136"/>
    </source>
</evidence>
<dbReference type="AlphaFoldDB" id="A0AAV3YMV6"/>
<keyword evidence="3" id="KW-0472">Membrane</keyword>
<dbReference type="GO" id="GO:0010008">
    <property type="term" value="C:endosome membrane"/>
    <property type="evidence" value="ECO:0007669"/>
    <property type="project" value="TreeGrafter"/>
</dbReference>
<evidence type="ECO:0000256" key="4">
    <source>
        <dbReference type="SAM" id="MobiDB-lite"/>
    </source>
</evidence>
<keyword evidence="7" id="KW-1185">Reference proteome</keyword>
<dbReference type="PANTHER" id="PTHR16023:SF0">
    <property type="entry name" value="PROTEIN VAC14 HOMOLOG"/>
    <property type="match status" value="1"/>
</dbReference>
<evidence type="ECO:0000313" key="6">
    <source>
        <dbReference type="EMBL" id="GFN83393.1"/>
    </source>
</evidence>
<comment type="caution">
    <text evidence="6">The sequence shown here is derived from an EMBL/GenBank/DDBJ whole genome shotgun (WGS) entry which is preliminary data.</text>
</comment>
<reference evidence="6 7" key="1">
    <citation type="journal article" date="2021" name="Elife">
        <title>Chloroplast acquisition without the gene transfer in kleptoplastic sea slugs, Plakobranchus ocellatus.</title>
        <authorList>
            <person name="Maeda T."/>
            <person name="Takahashi S."/>
            <person name="Yoshida T."/>
            <person name="Shimamura S."/>
            <person name="Takaki Y."/>
            <person name="Nagai Y."/>
            <person name="Toyoda A."/>
            <person name="Suzuki Y."/>
            <person name="Arimoto A."/>
            <person name="Ishii H."/>
            <person name="Satoh N."/>
            <person name="Nishiyama T."/>
            <person name="Hasebe M."/>
            <person name="Maruyama T."/>
            <person name="Minagawa J."/>
            <person name="Obokata J."/>
            <person name="Shigenobu S."/>
        </authorList>
    </citation>
    <scope>NUCLEOTIDE SEQUENCE [LARGE SCALE GENOMIC DNA]</scope>
</reference>
<evidence type="ECO:0000313" key="7">
    <source>
        <dbReference type="Proteomes" id="UP000735302"/>
    </source>
</evidence>
<gene>
    <name evidence="6" type="ORF">PoB_000989900</name>
</gene>
<dbReference type="GO" id="GO:0006661">
    <property type="term" value="P:phosphatidylinositol biosynthetic process"/>
    <property type="evidence" value="ECO:0007669"/>
    <property type="project" value="InterPro"/>
</dbReference>
<feature type="domain" description="Vacuolar protein 14 C-terminal Fig4-binding" evidence="5">
    <location>
        <begin position="93"/>
        <end position="136"/>
    </location>
</feature>
<evidence type="ECO:0000256" key="2">
    <source>
        <dbReference type="ARBA" id="ARBA00022737"/>
    </source>
</evidence>
<feature type="compositionally biased region" description="Polar residues" evidence="4">
    <location>
        <begin position="53"/>
        <end position="65"/>
    </location>
</feature>
<dbReference type="InterPro" id="IPR021841">
    <property type="entry name" value="VAC14_Fig4p-bd"/>
</dbReference>
<dbReference type="EMBL" id="BLXT01001194">
    <property type="protein sequence ID" value="GFN83393.1"/>
    <property type="molecule type" value="Genomic_DNA"/>
</dbReference>
<sequence>MNIGKNSWSSGSGSVLGKLSGVLDQEVVLLDLEVLSQISSNPAGFGLPDNKTVHSPSQEKSSGSDKSAGELKLNPFFTRLMNGLVDWFKKDKQLLEDRGAFIIRQLSIYLSAEAIFRSLPEILTEESDVAMASTMV</sequence>
<dbReference type="Pfam" id="PF11916">
    <property type="entry name" value="Vac14_Fig4_bd"/>
    <property type="match status" value="1"/>
</dbReference>
<protein>
    <submittedName>
        <fullName evidence="6">Protein vac14 homolog</fullName>
    </submittedName>
</protein>
<feature type="region of interest" description="Disordered" evidence="4">
    <location>
        <begin position="41"/>
        <end position="69"/>
    </location>
</feature>
<dbReference type="GO" id="GO:0070772">
    <property type="term" value="C:PAS complex"/>
    <property type="evidence" value="ECO:0007669"/>
    <property type="project" value="InterPro"/>
</dbReference>
<evidence type="ECO:0000256" key="1">
    <source>
        <dbReference type="ARBA" id="ARBA00004308"/>
    </source>
</evidence>
<evidence type="ECO:0000259" key="5">
    <source>
        <dbReference type="Pfam" id="PF11916"/>
    </source>
</evidence>
<organism evidence="6 7">
    <name type="scientific">Plakobranchus ocellatus</name>
    <dbReference type="NCBI Taxonomy" id="259542"/>
    <lineage>
        <taxon>Eukaryota</taxon>
        <taxon>Metazoa</taxon>
        <taxon>Spiralia</taxon>
        <taxon>Lophotrochozoa</taxon>
        <taxon>Mollusca</taxon>
        <taxon>Gastropoda</taxon>
        <taxon>Heterobranchia</taxon>
        <taxon>Euthyneura</taxon>
        <taxon>Panpulmonata</taxon>
        <taxon>Sacoglossa</taxon>
        <taxon>Placobranchoidea</taxon>
        <taxon>Plakobranchidae</taxon>
        <taxon>Plakobranchus</taxon>
    </lineage>
</organism>
<proteinExistence type="predicted"/>
<keyword evidence="2" id="KW-0677">Repeat</keyword>
<dbReference type="InterPro" id="IPR026825">
    <property type="entry name" value="Vac14"/>
</dbReference>
<accession>A0AAV3YMV6</accession>